<dbReference type="EMBL" id="LR865392">
    <property type="protein sequence ID" value="CAD2106498.1"/>
    <property type="molecule type" value="Genomic_DNA"/>
</dbReference>
<reference evidence="2 3" key="1">
    <citation type="submission" date="2020-08" db="EMBL/GenBank/DDBJ databases">
        <authorList>
            <person name="Ramaprasad A."/>
        </authorList>
    </citation>
    <scope>NUCLEOTIDE SEQUENCE [LARGE SCALE GENOMIC DNA]</scope>
</reference>
<feature type="chain" id="PRO_5028165643" evidence="1">
    <location>
        <begin position="26"/>
        <end position="306"/>
    </location>
</feature>
<gene>
    <name evidence="2" type="ORF">PVBDA_1407020</name>
</gene>
<name>A0A6V7T1W1_PLAVN</name>
<protein>
    <submittedName>
        <fullName evidence="2">Fam-a protein</fullName>
    </submittedName>
</protein>
<keyword evidence="1" id="KW-0732">Signal</keyword>
<dbReference type="VEuPathDB" id="PlasmoDB:PVBDA_1407020"/>
<dbReference type="AlphaFoldDB" id="A0A6V7T1W1"/>
<evidence type="ECO:0000256" key="1">
    <source>
        <dbReference type="SAM" id="SignalP"/>
    </source>
</evidence>
<sequence>MNKFYIQIVFFLLSIFIYTNNKTLATGLTPKEQNNKTVATKPTPREQINKLYDIGPIPGEQNNKLFDAVMPPEVLNKRNREYALSLEFHAKLAADTRKKKTKEQTKEITKTKAKPRKTCYTPEEIHKQNKDLLCTNPNEIKNAENFRNQAVTQLEHHATNNDSYDVCKWNPLYFGTFYRKKHEDTIVQRILFQYFHSNKISEERTIIVMDSPNINDHNSKNKDSYKNALIVNANLFKTDIDSEDEIRNGQLEKKILNIAGYLIENTDWYTEFNYLEAIDEHSSTYQKCIFGKTLGYMLLNIYFSSQ</sequence>
<feature type="signal peptide" evidence="1">
    <location>
        <begin position="1"/>
        <end position="25"/>
    </location>
</feature>
<proteinExistence type="predicted"/>
<accession>A0A6V7T1W1</accession>
<dbReference type="Proteomes" id="UP000515550">
    <property type="component" value="Chromosome PVBDA_14"/>
</dbReference>
<evidence type="ECO:0000313" key="2">
    <source>
        <dbReference type="EMBL" id="CAD2106498.1"/>
    </source>
</evidence>
<evidence type="ECO:0000313" key="3">
    <source>
        <dbReference type="Proteomes" id="UP000515550"/>
    </source>
</evidence>
<organism evidence="2 3">
    <name type="scientific">Plasmodium vinckei brucechwatti</name>
    <dbReference type="NCBI Taxonomy" id="119398"/>
    <lineage>
        <taxon>Eukaryota</taxon>
        <taxon>Sar</taxon>
        <taxon>Alveolata</taxon>
        <taxon>Apicomplexa</taxon>
        <taxon>Aconoidasida</taxon>
        <taxon>Haemosporida</taxon>
        <taxon>Plasmodiidae</taxon>
        <taxon>Plasmodium</taxon>
        <taxon>Plasmodium (Vinckeia)</taxon>
    </lineage>
</organism>